<keyword evidence="8 11" id="KW-0472">Membrane</keyword>
<feature type="transmembrane region" description="Helical" evidence="11">
    <location>
        <begin position="112"/>
        <end position="138"/>
    </location>
</feature>
<keyword evidence="4 11" id="KW-0812">Transmembrane</keyword>
<comment type="caution">
    <text evidence="13">The sequence shown here is derived from an EMBL/GenBank/DDBJ whole genome shotgun (WGS) entry which is preliminary data.</text>
</comment>
<comment type="similarity">
    <text evidence="2">Belongs to the peptidase U48 family.</text>
</comment>
<dbReference type="GO" id="GO:0005789">
    <property type="term" value="C:endoplasmic reticulum membrane"/>
    <property type="evidence" value="ECO:0007669"/>
    <property type="project" value="UniProtKB-SubCell"/>
</dbReference>
<dbReference type="EMBL" id="QPFP01000040">
    <property type="protein sequence ID" value="TEB27418.1"/>
    <property type="molecule type" value="Genomic_DNA"/>
</dbReference>
<gene>
    <name evidence="13" type="ORF">FA13DRAFT_1634612</name>
</gene>
<evidence type="ECO:0000256" key="1">
    <source>
        <dbReference type="ARBA" id="ARBA00004477"/>
    </source>
</evidence>
<evidence type="ECO:0000256" key="7">
    <source>
        <dbReference type="ARBA" id="ARBA00022989"/>
    </source>
</evidence>
<dbReference type="EC" id="3.4.26.1" evidence="10"/>
<evidence type="ECO:0000256" key="4">
    <source>
        <dbReference type="ARBA" id="ARBA00022692"/>
    </source>
</evidence>
<evidence type="ECO:0000256" key="5">
    <source>
        <dbReference type="ARBA" id="ARBA00022801"/>
    </source>
</evidence>
<dbReference type="STRING" id="71717.A0A4Y7T0I0"/>
<feature type="transmembrane region" description="Helical" evidence="11">
    <location>
        <begin position="289"/>
        <end position="309"/>
    </location>
</feature>
<evidence type="ECO:0000259" key="12">
    <source>
        <dbReference type="Pfam" id="PF02517"/>
    </source>
</evidence>
<organism evidence="13 14">
    <name type="scientific">Coprinellus micaceus</name>
    <name type="common">Glistening ink-cap mushroom</name>
    <name type="synonym">Coprinus micaceus</name>
    <dbReference type="NCBI Taxonomy" id="71717"/>
    <lineage>
        <taxon>Eukaryota</taxon>
        <taxon>Fungi</taxon>
        <taxon>Dikarya</taxon>
        <taxon>Basidiomycota</taxon>
        <taxon>Agaricomycotina</taxon>
        <taxon>Agaricomycetes</taxon>
        <taxon>Agaricomycetidae</taxon>
        <taxon>Agaricales</taxon>
        <taxon>Agaricineae</taxon>
        <taxon>Psathyrellaceae</taxon>
        <taxon>Coprinellus</taxon>
    </lineage>
</organism>
<keyword evidence="5" id="KW-0378">Hydrolase</keyword>
<feature type="transmembrane region" description="Helical" evidence="11">
    <location>
        <begin position="229"/>
        <end position="252"/>
    </location>
</feature>
<dbReference type="GO" id="GO:0071586">
    <property type="term" value="P:CAAX-box protein processing"/>
    <property type="evidence" value="ECO:0007669"/>
    <property type="project" value="InterPro"/>
</dbReference>
<reference evidence="13 14" key="1">
    <citation type="journal article" date="2019" name="Nat. Ecol. Evol.">
        <title>Megaphylogeny resolves global patterns of mushroom evolution.</title>
        <authorList>
            <person name="Varga T."/>
            <person name="Krizsan K."/>
            <person name="Foldi C."/>
            <person name="Dima B."/>
            <person name="Sanchez-Garcia M."/>
            <person name="Sanchez-Ramirez S."/>
            <person name="Szollosi G.J."/>
            <person name="Szarkandi J.G."/>
            <person name="Papp V."/>
            <person name="Albert L."/>
            <person name="Andreopoulos W."/>
            <person name="Angelini C."/>
            <person name="Antonin V."/>
            <person name="Barry K.W."/>
            <person name="Bougher N.L."/>
            <person name="Buchanan P."/>
            <person name="Buyck B."/>
            <person name="Bense V."/>
            <person name="Catcheside P."/>
            <person name="Chovatia M."/>
            <person name="Cooper J."/>
            <person name="Damon W."/>
            <person name="Desjardin D."/>
            <person name="Finy P."/>
            <person name="Geml J."/>
            <person name="Haridas S."/>
            <person name="Hughes K."/>
            <person name="Justo A."/>
            <person name="Karasinski D."/>
            <person name="Kautmanova I."/>
            <person name="Kiss B."/>
            <person name="Kocsube S."/>
            <person name="Kotiranta H."/>
            <person name="LaButti K.M."/>
            <person name="Lechner B.E."/>
            <person name="Liimatainen K."/>
            <person name="Lipzen A."/>
            <person name="Lukacs Z."/>
            <person name="Mihaltcheva S."/>
            <person name="Morgado L.N."/>
            <person name="Niskanen T."/>
            <person name="Noordeloos M.E."/>
            <person name="Ohm R.A."/>
            <person name="Ortiz-Santana B."/>
            <person name="Ovrebo C."/>
            <person name="Racz N."/>
            <person name="Riley R."/>
            <person name="Savchenko A."/>
            <person name="Shiryaev A."/>
            <person name="Soop K."/>
            <person name="Spirin V."/>
            <person name="Szebenyi C."/>
            <person name="Tomsovsky M."/>
            <person name="Tulloss R.E."/>
            <person name="Uehling J."/>
            <person name="Grigoriev I.V."/>
            <person name="Vagvolgyi C."/>
            <person name="Papp T."/>
            <person name="Martin F.M."/>
            <person name="Miettinen O."/>
            <person name="Hibbett D.S."/>
            <person name="Nagy L.G."/>
        </authorList>
    </citation>
    <scope>NUCLEOTIDE SEQUENCE [LARGE SCALE GENOMIC DNA]</scope>
    <source>
        <strain evidence="13 14">FP101781</strain>
    </source>
</reference>
<evidence type="ECO:0000256" key="9">
    <source>
        <dbReference type="ARBA" id="ARBA00047280"/>
    </source>
</evidence>
<dbReference type="PANTHER" id="PTHR13046:SF0">
    <property type="entry name" value="CAAX PRENYL PROTEASE 2"/>
    <property type="match status" value="1"/>
</dbReference>
<dbReference type="Proteomes" id="UP000298030">
    <property type="component" value="Unassembled WGS sequence"/>
</dbReference>
<feature type="transmembrane region" description="Helical" evidence="11">
    <location>
        <begin position="258"/>
        <end position="277"/>
    </location>
</feature>
<sequence length="320" mass="35658">MTVTANDLVGTLSGTTAHGLALGFAFIFVGSLYVSNHTRLSFDHNVKVSVGGYQRIKQNNERWRDDPDVIRARLAAVSIASVICCAIVGYLLSDLTHSKSSGEVFKLAAKHLGFASAGPILSHLVTPVLFLGPLYAMFLGGDLPFQQHWDCEREGAKFTSWIGIRSYIFAPFTEELVFRACVCTVYHISGTSTSRMIFLTPFTFGVAHAHHAWDTYNRYGRNTEALKRAILGTIFQLMYTTLFGFLATYIFLRTGSLLPAWTAHAFCNVMGFPNIGWELQAYPHRRKQIIAVYLAGVVGFAFVLSRWTFTPDSIFWFPSP</sequence>
<evidence type="ECO:0000256" key="3">
    <source>
        <dbReference type="ARBA" id="ARBA00022670"/>
    </source>
</evidence>
<accession>A0A4Y7T0I0</accession>
<evidence type="ECO:0000313" key="13">
    <source>
        <dbReference type="EMBL" id="TEB27418.1"/>
    </source>
</evidence>
<evidence type="ECO:0000256" key="11">
    <source>
        <dbReference type="SAM" id="Phobius"/>
    </source>
</evidence>
<dbReference type="OrthoDB" id="271604at2759"/>
<evidence type="ECO:0000313" key="14">
    <source>
        <dbReference type="Proteomes" id="UP000298030"/>
    </source>
</evidence>
<evidence type="ECO:0000256" key="2">
    <source>
        <dbReference type="ARBA" id="ARBA00006897"/>
    </source>
</evidence>
<protein>
    <recommendedName>
        <fullName evidence="10">intramembrane prenyl-peptidase Rce1</fullName>
        <ecNumber evidence="10">3.4.26.1</ecNumber>
    </recommendedName>
</protein>
<dbReference type="AlphaFoldDB" id="A0A4Y7T0I0"/>
<evidence type="ECO:0000256" key="8">
    <source>
        <dbReference type="ARBA" id="ARBA00023136"/>
    </source>
</evidence>
<dbReference type="Pfam" id="PF02517">
    <property type="entry name" value="Rce1-like"/>
    <property type="match status" value="1"/>
</dbReference>
<feature type="domain" description="CAAX prenyl protease 2/Lysostaphin resistance protein A-like" evidence="12">
    <location>
        <begin position="160"/>
        <end position="270"/>
    </location>
</feature>
<evidence type="ECO:0000256" key="10">
    <source>
        <dbReference type="ARBA" id="ARBA00049729"/>
    </source>
</evidence>
<evidence type="ECO:0000256" key="6">
    <source>
        <dbReference type="ARBA" id="ARBA00022824"/>
    </source>
</evidence>
<dbReference type="PANTHER" id="PTHR13046">
    <property type="entry name" value="PROTEASE U48 CAAX PRENYL PROTEASE RCE1"/>
    <property type="match status" value="1"/>
</dbReference>
<comment type="catalytic activity">
    <reaction evidence="9">
        <text>Hydrolyzes the peptide bond -P2-(S-farnesyl or geranylgeranyl)C-P1'-P2'-P3'-COOH where P1' and P2' are amino acids with aliphatic sidechains and P3' is any C-terminal residue.</text>
        <dbReference type="EC" id="3.4.26.1"/>
    </reaction>
</comment>
<name>A0A4Y7T0I0_COPMI</name>
<proteinExistence type="inferred from homology"/>
<dbReference type="InterPro" id="IPR003675">
    <property type="entry name" value="Rce1/LyrA-like_dom"/>
</dbReference>
<feature type="transmembrane region" description="Helical" evidence="11">
    <location>
        <begin position="12"/>
        <end position="34"/>
    </location>
</feature>
<comment type="subcellular location">
    <subcellularLocation>
        <location evidence="1">Endoplasmic reticulum membrane</location>
        <topology evidence="1">Multi-pass membrane protein</topology>
    </subcellularLocation>
</comment>
<feature type="transmembrane region" description="Helical" evidence="11">
    <location>
        <begin position="72"/>
        <end position="92"/>
    </location>
</feature>
<dbReference type="GO" id="GO:0004222">
    <property type="term" value="F:metalloendopeptidase activity"/>
    <property type="evidence" value="ECO:0007669"/>
    <property type="project" value="InterPro"/>
</dbReference>
<keyword evidence="7 11" id="KW-1133">Transmembrane helix</keyword>
<keyword evidence="3" id="KW-0645">Protease</keyword>
<keyword evidence="14" id="KW-1185">Reference proteome</keyword>
<dbReference type="InterPro" id="IPR039731">
    <property type="entry name" value="Rce1"/>
</dbReference>
<keyword evidence="6" id="KW-0256">Endoplasmic reticulum</keyword>